<keyword evidence="5 7" id="KW-0472">Membrane</keyword>
<evidence type="ECO:0000256" key="2">
    <source>
        <dbReference type="ARBA" id="ARBA00010532"/>
    </source>
</evidence>
<dbReference type="EnsemblMetazoa" id="SMAR000440-RA">
    <property type="protein sequence ID" value="SMAR000440-PA"/>
    <property type="gene ID" value="SMAR000440"/>
</dbReference>
<dbReference type="PANTHER" id="PTHR11923:SF51">
    <property type="entry name" value="LYSOSOME MEMBRANE PROTEIN 2"/>
    <property type="match status" value="1"/>
</dbReference>
<dbReference type="EMBL" id="JH430028">
    <property type="status" value="NOT_ANNOTATED_CDS"/>
    <property type="molecule type" value="Genomic_DNA"/>
</dbReference>
<keyword evidence="3 7" id="KW-0812">Transmembrane</keyword>
<evidence type="ECO:0000313" key="9">
    <source>
        <dbReference type="Proteomes" id="UP000014500"/>
    </source>
</evidence>
<comment type="similarity">
    <text evidence="2">Belongs to the CD36 family.</text>
</comment>
<evidence type="ECO:0000256" key="6">
    <source>
        <dbReference type="ARBA" id="ARBA00023180"/>
    </source>
</evidence>
<evidence type="ECO:0000256" key="3">
    <source>
        <dbReference type="ARBA" id="ARBA00022692"/>
    </source>
</evidence>
<accession>T1IHW3</accession>
<reference evidence="9" key="1">
    <citation type="submission" date="2011-05" db="EMBL/GenBank/DDBJ databases">
        <authorList>
            <person name="Richards S.R."/>
            <person name="Qu J."/>
            <person name="Jiang H."/>
            <person name="Jhangiani S.N."/>
            <person name="Agravi P."/>
            <person name="Goodspeed R."/>
            <person name="Gross S."/>
            <person name="Mandapat C."/>
            <person name="Jackson L."/>
            <person name="Mathew T."/>
            <person name="Pu L."/>
            <person name="Thornton R."/>
            <person name="Saada N."/>
            <person name="Wilczek-Boney K.B."/>
            <person name="Lee S."/>
            <person name="Kovar C."/>
            <person name="Wu Y."/>
            <person name="Scherer S.E."/>
            <person name="Worley K.C."/>
            <person name="Muzny D.M."/>
            <person name="Gibbs R."/>
        </authorList>
    </citation>
    <scope>NUCLEOTIDE SEQUENCE</scope>
    <source>
        <strain evidence="9">Brora</strain>
    </source>
</reference>
<sequence length="319" mass="36691">MIVQPTVVQRQQRNHRKNINLMKTLTSYKTLATDQDMAPRIFLTQHFPLGPESMSFINFEGLVSYLQHFPTHPYAHLMTTSPQYSLIEYRNRPYSLLETLLKPSFSSPLVNTIATAAHRAARQRTRLSILPNHPILAISCLLFFAIVALSAGLFLFFGFNKFLNKYIEEKLIIAPGSAIYQSWIDPSVPIYLRIYLFNCTNGNDVATGVPMSVAARFQINILLEPLKKIRYVQFNRVRKVIMPILWLCETAQLDKETEELLYLLTKEIPYMRFVAATTAIIILYVGQREDEQHVVKGTARQYYGANVNLKSMDYSDDKE</sequence>
<evidence type="ECO:0000256" key="7">
    <source>
        <dbReference type="SAM" id="Phobius"/>
    </source>
</evidence>
<protein>
    <submittedName>
        <fullName evidence="8">Uncharacterized protein</fullName>
    </submittedName>
</protein>
<keyword evidence="9" id="KW-1185">Reference proteome</keyword>
<feature type="transmembrane region" description="Helical" evidence="7">
    <location>
        <begin position="135"/>
        <end position="159"/>
    </location>
</feature>
<dbReference type="GO" id="GO:0005737">
    <property type="term" value="C:cytoplasm"/>
    <property type="evidence" value="ECO:0007669"/>
    <property type="project" value="TreeGrafter"/>
</dbReference>
<proteinExistence type="inferred from homology"/>
<dbReference type="Proteomes" id="UP000014500">
    <property type="component" value="Unassembled WGS sequence"/>
</dbReference>
<evidence type="ECO:0000256" key="1">
    <source>
        <dbReference type="ARBA" id="ARBA00004370"/>
    </source>
</evidence>
<dbReference type="Pfam" id="PF01130">
    <property type="entry name" value="CD36"/>
    <property type="match status" value="2"/>
</dbReference>
<name>T1IHW3_STRMM</name>
<organism evidence="8 9">
    <name type="scientific">Strigamia maritima</name>
    <name type="common">European centipede</name>
    <name type="synonym">Geophilus maritimus</name>
    <dbReference type="NCBI Taxonomy" id="126957"/>
    <lineage>
        <taxon>Eukaryota</taxon>
        <taxon>Metazoa</taxon>
        <taxon>Ecdysozoa</taxon>
        <taxon>Arthropoda</taxon>
        <taxon>Myriapoda</taxon>
        <taxon>Chilopoda</taxon>
        <taxon>Pleurostigmophora</taxon>
        <taxon>Geophilomorpha</taxon>
        <taxon>Linotaeniidae</taxon>
        <taxon>Strigamia</taxon>
    </lineage>
</organism>
<reference evidence="8" key="2">
    <citation type="submission" date="2015-02" db="UniProtKB">
        <authorList>
            <consortium name="EnsemblMetazoa"/>
        </authorList>
    </citation>
    <scope>IDENTIFICATION</scope>
</reference>
<dbReference type="HOGENOM" id="CLU_872433_0_0_1"/>
<evidence type="ECO:0000256" key="4">
    <source>
        <dbReference type="ARBA" id="ARBA00022989"/>
    </source>
</evidence>
<evidence type="ECO:0000256" key="5">
    <source>
        <dbReference type="ARBA" id="ARBA00023136"/>
    </source>
</evidence>
<evidence type="ECO:0000313" key="8">
    <source>
        <dbReference type="EnsemblMetazoa" id="SMAR000440-PA"/>
    </source>
</evidence>
<dbReference type="PANTHER" id="PTHR11923">
    <property type="entry name" value="SCAVENGER RECEPTOR CLASS B TYPE-1 SR-B1"/>
    <property type="match status" value="1"/>
</dbReference>
<dbReference type="GO" id="GO:0016020">
    <property type="term" value="C:membrane"/>
    <property type="evidence" value="ECO:0007669"/>
    <property type="project" value="UniProtKB-SubCell"/>
</dbReference>
<dbReference type="GO" id="GO:0005044">
    <property type="term" value="F:scavenger receptor activity"/>
    <property type="evidence" value="ECO:0007669"/>
    <property type="project" value="TreeGrafter"/>
</dbReference>
<dbReference type="AlphaFoldDB" id="T1IHW3"/>
<keyword evidence="6" id="KW-0325">Glycoprotein</keyword>
<dbReference type="InterPro" id="IPR002159">
    <property type="entry name" value="CD36_fam"/>
</dbReference>
<comment type="subcellular location">
    <subcellularLocation>
        <location evidence="1">Membrane</location>
    </subcellularLocation>
</comment>
<keyword evidence="4 7" id="KW-1133">Transmembrane helix</keyword>